<evidence type="ECO:0000256" key="4">
    <source>
        <dbReference type="PROSITE-ProRule" id="PRU00146"/>
    </source>
</evidence>
<dbReference type="CDD" id="cd15535">
    <property type="entry name" value="PHD1_Rco1"/>
    <property type="match status" value="1"/>
</dbReference>
<dbReference type="EMBL" id="KN847479">
    <property type="protein sequence ID" value="KIX03776.1"/>
    <property type="molecule type" value="Genomic_DNA"/>
</dbReference>
<feature type="compositionally biased region" description="Polar residues" evidence="5">
    <location>
        <begin position="1059"/>
        <end position="1074"/>
    </location>
</feature>
<feature type="region of interest" description="Disordered" evidence="5">
    <location>
        <begin position="482"/>
        <end position="512"/>
    </location>
</feature>
<feature type="compositionally biased region" description="Polar residues" evidence="5">
    <location>
        <begin position="266"/>
        <end position="283"/>
    </location>
</feature>
<feature type="compositionally biased region" description="Basic and acidic residues" evidence="5">
    <location>
        <begin position="487"/>
        <end position="508"/>
    </location>
</feature>
<dbReference type="GeneID" id="25295400"/>
<dbReference type="CDD" id="cd15534">
    <property type="entry name" value="PHD2_PHF12_Rco1"/>
    <property type="match status" value="1"/>
</dbReference>
<feature type="domain" description="PHD-type" evidence="6">
    <location>
        <begin position="641"/>
        <end position="690"/>
    </location>
</feature>
<keyword evidence="8" id="KW-1185">Reference proteome</keyword>
<feature type="compositionally biased region" description="Low complexity" evidence="5">
    <location>
        <begin position="367"/>
        <end position="379"/>
    </location>
</feature>
<proteinExistence type="predicted"/>
<dbReference type="SUPFAM" id="SSF57903">
    <property type="entry name" value="FYVE/PHD zinc finger"/>
    <property type="match status" value="2"/>
</dbReference>
<dbReference type="PROSITE" id="PS50016">
    <property type="entry name" value="ZF_PHD_2"/>
    <property type="match status" value="1"/>
</dbReference>
<feature type="compositionally biased region" description="Basic residues" evidence="5">
    <location>
        <begin position="1"/>
        <end position="11"/>
    </location>
</feature>
<dbReference type="PANTHER" id="PTHR47636">
    <property type="entry name" value="TRANSCRIPTIONAL REGULATORY PROTEIN RCO1"/>
    <property type="match status" value="1"/>
</dbReference>
<dbReference type="GO" id="GO:0032221">
    <property type="term" value="C:Rpd3S complex"/>
    <property type="evidence" value="ECO:0007669"/>
    <property type="project" value="TreeGrafter"/>
</dbReference>
<dbReference type="AlphaFoldDB" id="A0A0D2IKM9"/>
<reference evidence="7 8" key="1">
    <citation type="submission" date="2015-01" db="EMBL/GenBank/DDBJ databases">
        <title>The Genome Sequence of Rhinocladiella mackenzie CBS 650.93.</title>
        <authorList>
            <consortium name="The Broad Institute Genomics Platform"/>
            <person name="Cuomo C."/>
            <person name="de Hoog S."/>
            <person name="Gorbushina A."/>
            <person name="Stielow B."/>
            <person name="Teixiera M."/>
            <person name="Abouelleil A."/>
            <person name="Chapman S.B."/>
            <person name="Priest M."/>
            <person name="Young S.K."/>
            <person name="Wortman J."/>
            <person name="Nusbaum C."/>
            <person name="Birren B."/>
        </authorList>
    </citation>
    <scope>NUCLEOTIDE SEQUENCE [LARGE SCALE GENOMIC DNA]</scope>
    <source>
        <strain evidence="7 8">CBS 650.93</strain>
    </source>
</reference>
<evidence type="ECO:0000313" key="8">
    <source>
        <dbReference type="Proteomes" id="UP000053617"/>
    </source>
</evidence>
<dbReference type="InterPro" id="IPR052819">
    <property type="entry name" value="Chromatin_regulatory_protein"/>
</dbReference>
<feature type="region of interest" description="Disordered" evidence="5">
    <location>
        <begin position="1"/>
        <end position="47"/>
    </location>
</feature>
<evidence type="ECO:0000256" key="3">
    <source>
        <dbReference type="ARBA" id="ARBA00022833"/>
    </source>
</evidence>
<dbReference type="InterPro" id="IPR019786">
    <property type="entry name" value="Zinc_finger_PHD-type_CS"/>
</dbReference>
<dbReference type="HOGENOM" id="CLU_001648_1_0_1"/>
<name>A0A0D2IKM9_9EURO</name>
<dbReference type="InterPro" id="IPR013083">
    <property type="entry name" value="Znf_RING/FYVE/PHD"/>
</dbReference>
<feature type="region of interest" description="Disordered" evidence="5">
    <location>
        <begin position="578"/>
        <end position="626"/>
    </location>
</feature>
<dbReference type="RefSeq" id="XP_013270912.1">
    <property type="nucleotide sequence ID" value="XM_013415458.1"/>
</dbReference>
<feature type="region of interest" description="Disordered" evidence="5">
    <location>
        <begin position="263"/>
        <end position="283"/>
    </location>
</feature>
<feature type="compositionally biased region" description="Low complexity" evidence="5">
    <location>
        <begin position="400"/>
        <end position="411"/>
    </location>
</feature>
<feature type="compositionally biased region" description="Polar residues" evidence="5">
    <location>
        <begin position="333"/>
        <end position="345"/>
    </location>
</feature>
<feature type="region of interest" description="Disordered" evidence="5">
    <location>
        <begin position="118"/>
        <end position="185"/>
    </location>
</feature>
<keyword evidence="2 4" id="KW-0863">Zinc-finger</keyword>
<evidence type="ECO:0000259" key="6">
    <source>
        <dbReference type="PROSITE" id="PS50016"/>
    </source>
</evidence>
<evidence type="ECO:0000256" key="1">
    <source>
        <dbReference type="ARBA" id="ARBA00022723"/>
    </source>
</evidence>
<dbReference type="InterPro" id="IPR019787">
    <property type="entry name" value="Znf_PHD-finger"/>
</dbReference>
<gene>
    <name evidence="7" type="ORF">Z518_07329</name>
</gene>
<keyword evidence="3" id="KW-0862">Zinc</keyword>
<feature type="region of interest" description="Disordered" evidence="5">
    <location>
        <begin position="1057"/>
        <end position="1115"/>
    </location>
</feature>
<dbReference type="InterPro" id="IPR001965">
    <property type="entry name" value="Znf_PHD"/>
</dbReference>
<dbReference type="Gene3D" id="3.30.40.10">
    <property type="entry name" value="Zinc/RING finger domain, C3HC4 (zinc finger)"/>
    <property type="match status" value="2"/>
</dbReference>
<evidence type="ECO:0000256" key="5">
    <source>
        <dbReference type="SAM" id="MobiDB-lite"/>
    </source>
</evidence>
<dbReference type="GO" id="GO:0008270">
    <property type="term" value="F:zinc ion binding"/>
    <property type="evidence" value="ECO:0007669"/>
    <property type="project" value="UniProtKB-KW"/>
</dbReference>
<sequence>MSTRSLRHRSSRYSSPATFAEKEVPSKPIEAPVTRNGQQSSLDRWIEPGVRPAVPSFEDTRGLERVGVLENMQPLGTAPSQKLLQKLKLNYVRPSLRTTSAQNEETVTPVAEAEKMDLASPGEPEILPDLPPDPPRQSDTIVISSPPRGRPPRREVAEMPQAVNVSPSPSKLSFTPTTHVPPKPHSIQEHLRQDRLQNHVERAMQEATQKGTPDLVPGLQKLREDAHLYPELWNVLEAVVQQSPTTSQFKTFKRYIKSGLKKYRRSSQLSTSPYQPSPHQMNNLASLEHNRSPVAGHSAIPSTGFPEDSNRKISLYFNVPRNRGSCRPEDASVSPSTAPRSTQLTEPEMGPFQQATTSPHKRKRSRSVSSTSSLSSAQSIPDEFGPPLDREHQGEGRGASGRSRSAGQRQATSRMGAGNRLRSAANSTHALSAPKHPYSEVATTAKFASKKLKKGREDPEFDINELARRKRHWLDDSFHDYNTIPRPESHERGPIHGHPERPEAEERPPAPVIHPNRLLTTLSSPVSAQAPPENILSNGTSRKRAYGEIDADELDVITPESSSPGPLLVPPLSGLANAASRGATPRATRLQPAPKTRKSARVMVSPNKPKNGGITAGISRAGPGRDVTIGTGAESSAEDNDEFCASCGGEGKLLCCDGCPNSFHHACLEPPLNPDEEVEGEWFCPRCVARRTKEAPRPSGLLGLVIRRVDDTIPKAFALPLDIREYFEGVRTGDEGEYEEVGLPRTQHNAVKMNRAGFIEEPNYKETRDGKGHLIVCYRCGLTSNGRDIIPCDYCPARWHLDCVDPPLAVPPRRRGNDKPGSSWRCPLHVEHDLSAIGRQAEAAPGDLGRVPRLRKPKNAVPLDVRVTRGFRNNGIIEIDFMKDEPLVDKTKEVQMCGKVHRIPEKGIRLDFIDRVKKSWYEDQSFPRQLDAPKRIRNRTYRPDNVVLHHPPQEVVVKVREPDFWTGASALAIAETAKANAALRNRSLREQQAVLNLAEMSQKGIDGYSGDALAELTNQLVSEAPPEVIESMEHSELDQLLSLQGLIQKRLSVLGHATPSVSMDRSSRSETPNGDASPRREPLPPPGKEKMVNGDTPKYEDFETHGDADDEDVEL</sequence>
<dbReference type="Proteomes" id="UP000053617">
    <property type="component" value="Unassembled WGS sequence"/>
</dbReference>
<dbReference type="Pfam" id="PF00628">
    <property type="entry name" value="PHD"/>
    <property type="match status" value="2"/>
</dbReference>
<dbReference type="PROSITE" id="PS01359">
    <property type="entry name" value="ZF_PHD_1"/>
    <property type="match status" value="1"/>
</dbReference>
<dbReference type="GO" id="GO:0006357">
    <property type="term" value="P:regulation of transcription by RNA polymerase II"/>
    <property type="evidence" value="ECO:0007669"/>
    <property type="project" value="TreeGrafter"/>
</dbReference>
<feature type="compositionally biased region" description="Basic and acidic residues" evidence="5">
    <location>
        <begin position="1077"/>
        <end position="1107"/>
    </location>
</feature>
<dbReference type="SMART" id="SM00249">
    <property type="entry name" value="PHD"/>
    <property type="match status" value="2"/>
</dbReference>
<dbReference type="OrthoDB" id="5876363at2759"/>
<organism evidence="7 8">
    <name type="scientific">Rhinocladiella mackenziei CBS 650.93</name>
    <dbReference type="NCBI Taxonomy" id="1442369"/>
    <lineage>
        <taxon>Eukaryota</taxon>
        <taxon>Fungi</taxon>
        <taxon>Dikarya</taxon>
        <taxon>Ascomycota</taxon>
        <taxon>Pezizomycotina</taxon>
        <taxon>Eurotiomycetes</taxon>
        <taxon>Chaetothyriomycetidae</taxon>
        <taxon>Chaetothyriales</taxon>
        <taxon>Herpotrichiellaceae</taxon>
        <taxon>Rhinocladiella</taxon>
    </lineage>
</organism>
<feature type="compositionally biased region" description="Polar residues" evidence="5">
    <location>
        <begin position="163"/>
        <end position="178"/>
    </location>
</feature>
<dbReference type="InterPro" id="IPR011011">
    <property type="entry name" value="Znf_FYVE_PHD"/>
</dbReference>
<evidence type="ECO:0000256" key="2">
    <source>
        <dbReference type="ARBA" id="ARBA00022771"/>
    </source>
</evidence>
<evidence type="ECO:0000313" key="7">
    <source>
        <dbReference type="EMBL" id="KIX03776.1"/>
    </source>
</evidence>
<feature type="region of interest" description="Disordered" evidence="5">
    <location>
        <begin position="320"/>
        <end position="437"/>
    </location>
</feature>
<accession>A0A0D2IKM9</accession>
<dbReference type="STRING" id="1442369.A0A0D2IKM9"/>
<keyword evidence="1" id="KW-0479">Metal-binding</keyword>
<protein>
    <submittedName>
        <fullName evidence="7">Rhinocladiella mackenziei CBS 650.93 unplaced genomic scaffold supercont1.5, whole genome shotgun sequence</fullName>
    </submittedName>
</protein>
<dbReference type="PANTHER" id="PTHR47636:SF1">
    <property type="entry name" value="TRANSCRIPTIONAL REGULATORY PROTEIN RCO1"/>
    <property type="match status" value="1"/>
</dbReference>
<dbReference type="VEuPathDB" id="FungiDB:Z518_07329"/>